<gene>
    <name evidence="1" type="ORF">ACFQ07_32875</name>
</gene>
<evidence type="ECO:0000313" key="2">
    <source>
        <dbReference type="Proteomes" id="UP001597083"/>
    </source>
</evidence>
<accession>A0ABW3CS56</accession>
<keyword evidence="2" id="KW-1185">Reference proteome</keyword>
<name>A0ABW3CS56_9ACTN</name>
<evidence type="ECO:0000313" key="1">
    <source>
        <dbReference type="EMBL" id="MFD0857050.1"/>
    </source>
</evidence>
<dbReference type="Proteomes" id="UP001597083">
    <property type="component" value="Unassembled WGS sequence"/>
</dbReference>
<sequence length="284" mass="31672">RSAALDTRAFLLSSADTAAKQPATSGTCWYTRMRRWENVMPFKVDRDAPTPISRDARPTFRATTASTMEDWKCTRPDTTRMRFRTHGPLDVRVTFPTEQDKAAWRAAGSPELVPGDGPSTTTYDRGSHLVNPVIGSHEIEWKTIADLPATKHELDRHLRKLWREDLDGGAHGYAAARDFCQYVFVSAWDLFGVPTTPDTRSSLYRILADCPSIRATEGVRDRMGRPGVALTYDGVRLTVDPDTAQLLVFEQLPTADGRGRHAATEYVAYERHGWVNKIGAVPGP</sequence>
<reference evidence="2" key="1">
    <citation type="journal article" date="2019" name="Int. J. Syst. Evol. Microbiol.">
        <title>The Global Catalogue of Microorganisms (GCM) 10K type strain sequencing project: providing services to taxonomists for standard genome sequencing and annotation.</title>
        <authorList>
            <consortium name="The Broad Institute Genomics Platform"/>
            <consortium name="The Broad Institute Genome Sequencing Center for Infectious Disease"/>
            <person name="Wu L."/>
            <person name="Ma J."/>
        </authorList>
    </citation>
    <scope>NUCLEOTIDE SEQUENCE [LARGE SCALE GENOMIC DNA]</scope>
    <source>
        <strain evidence="2">JCM 31696</strain>
    </source>
</reference>
<dbReference type="EMBL" id="JBHTIR010004343">
    <property type="protein sequence ID" value="MFD0857050.1"/>
    <property type="molecule type" value="Genomic_DNA"/>
</dbReference>
<feature type="non-terminal residue" evidence="1">
    <location>
        <position position="1"/>
    </location>
</feature>
<organism evidence="1 2">
    <name type="scientific">Actinomadura adrarensis</name>
    <dbReference type="NCBI Taxonomy" id="1819600"/>
    <lineage>
        <taxon>Bacteria</taxon>
        <taxon>Bacillati</taxon>
        <taxon>Actinomycetota</taxon>
        <taxon>Actinomycetes</taxon>
        <taxon>Streptosporangiales</taxon>
        <taxon>Thermomonosporaceae</taxon>
        <taxon>Actinomadura</taxon>
    </lineage>
</organism>
<protein>
    <submittedName>
        <fullName evidence="1">Uncharacterized protein</fullName>
    </submittedName>
</protein>
<comment type="caution">
    <text evidence="1">The sequence shown here is derived from an EMBL/GenBank/DDBJ whole genome shotgun (WGS) entry which is preliminary data.</text>
</comment>
<proteinExistence type="predicted"/>